<proteinExistence type="inferred from homology"/>
<dbReference type="InterPro" id="IPR036637">
    <property type="entry name" value="Phosphohistidine_dom_sf"/>
</dbReference>
<evidence type="ECO:0000313" key="5">
    <source>
        <dbReference type="EnsemblMetazoa" id="XP_030831435"/>
    </source>
</evidence>
<keyword evidence="6" id="KW-1185">Reference proteome</keyword>
<dbReference type="Pfam" id="PF01326">
    <property type="entry name" value="PPDK_N"/>
    <property type="match status" value="1"/>
</dbReference>
<dbReference type="Gene3D" id="3.50.30.10">
    <property type="entry name" value="Phosphohistidine domain"/>
    <property type="match status" value="1"/>
</dbReference>
<evidence type="ECO:0008006" key="7">
    <source>
        <dbReference type="Google" id="ProtNLM"/>
    </source>
</evidence>
<dbReference type="RefSeq" id="XP_030831435.1">
    <property type="nucleotide sequence ID" value="XM_030975575.1"/>
</dbReference>
<protein>
    <recommendedName>
        <fullName evidence="7">Phosphoenolpyruvate synthase</fullName>
    </recommendedName>
</protein>
<dbReference type="Proteomes" id="UP000007110">
    <property type="component" value="Unassembled WGS sequence"/>
</dbReference>
<evidence type="ECO:0000259" key="3">
    <source>
        <dbReference type="Pfam" id="PF00391"/>
    </source>
</evidence>
<organism evidence="5 6">
    <name type="scientific">Strongylocentrotus purpuratus</name>
    <name type="common">Purple sea urchin</name>
    <dbReference type="NCBI Taxonomy" id="7668"/>
    <lineage>
        <taxon>Eukaryota</taxon>
        <taxon>Metazoa</taxon>
        <taxon>Echinodermata</taxon>
        <taxon>Eleutherozoa</taxon>
        <taxon>Echinozoa</taxon>
        <taxon>Echinoidea</taxon>
        <taxon>Euechinoidea</taxon>
        <taxon>Echinacea</taxon>
        <taxon>Camarodonta</taxon>
        <taxon>Echinidea</taxon>
        <taxon>Strongylocentrotidae</taxon>
        <taxon>Strongylocentrotus</taxon>
    </lineage>
</organism>
<feature type="domain" description="PEP-utilising enzyme mobile" evidence="3">
    <location>
        <begin position="1264"/>
        <end position="1334"/>
    </location>
</feature>
<dbReference type="InterPro" id="IPR051549">
    <property type="entry name" value="PEP_Utilizing_Enz"/>
</dbReference>
<dbReference type="GO" id="GO:0016301">
    <property type="term" value="F:kinase activity"/>
    <property type="evidence" value="ECO:0007669"/>
    <property type="project" value="InterPro"/>
</dbReference>
<feature type="domain" description="Pyruvate phosphate dikinase AMP/ATP-binding" evidence="4">
    <location>
        <begin position="462"/>
        <end position="776"/>
    </location>
</feature>
<evidence type="ECO:0000256" key="1">
    <source>
        <dbReference type="ARBA" id="ARBA00007837"/>
    </source>
</evidence>
<dbReference type="InParanoid" id="A0A7M7N566"/>
<reference evidence="6" key="1">
    <citation type="submission" date="2015-02" db="EMBL/GenBank/DDBJ databases">
        <title>Genome sequencing for Strongylocentrotus purpuratus.</title>
        <authorList>
            <person name="Murali S."/>
            <person name="Liu Y."/>
            <person name="Vee V."/>
            <person name="English A."/>
            <person name="Wang M."/>
            <person name="Skinner E."/>
            <person name="Han Y."/>
            <person name="Muzny D.M."/>
            <person name="Worley K.C."/>
            <person name="Gibbs R.A."/>
        </authorList>
    </citation>
    <scope>NUCLEOTIDE SEQUENCE</scope>
</reference>
<reference evidence="5" key="2">
    <citation type="submission" date="2021-01" db="UniProtKB">
        <authorList>
            <consortium name="EnsemblMetazoa"/>
        </authorList>
    </citation>
    <scope>IDENTIFICATION</scope>
</reference>
<dbReference type="GO" id="GO:0005524">
    <property type="term" value="F:ATP binding"/>
    <property type="evidence" value="ECO:0007669"/>
    <property type="project" value="InterPro"/>
</dbReference>
<keyword evidence="2" id="KW-0472">Membrane</keyword>
<feature type="transmembrane region" description="Helical" evidence="2">
    <location>
        <begin position="12"/>
        <end position="33"/>
    </location>
</feature>
<evidence type="ECO:0000313" key="6">
    <source>
        <dbReference type="Proteomes" id="UP000007110"/>
    </source>
</evidence>
<dbReference type="Pfam" id="PF00391">
    <property type="entry name" value="PEP-utilizers"/>
    <property type="match status" value="1"/>
</dbReference>
<evidence type="ECO:0000259" key="4">
    <source>
        <dbReference type="Pfam" id="PF01326"/>
    </source>
</evidence>
<dbReference type="Gene3D" id="3.30.1490.20">
    <property type="entry name" value="ATP-grasp fold, A domain"/>
    <property type="match status" value="1"/>
</dbReference>
<evidence type="ECO:0000256" key="2">
    <source>
        <dbReference type="SAM" id="Phobius"/>
    </source>
</evidence>
<dbReference type="EnsemblMetazoa" id="XM_030975575">
    <property type="protein sequence ID" value="XP_030831435"/>
    <property type="gene ID" value="LOC100890479"/>
</dbReference>
<dbReference type="InterPro" id="IPR002192">
    <property type="entry name" value="PPDK_AMP/ATP-bd"/>
</dbReference>
<keyword evidence="2" id="KW-0812">Transmembrane</keyword>
<dbReference type="InterPro" id="IPR008279">
    <property type="entry name" value="PEP-util_enz_mobile_dom"/>
</dbReference>
<dbReference type="InterPro" id="IPR013815">
    <property type="entry name" value="ATP_grasp_subdomain_1"/>
</dbReference>
<dbReference type="OMA" id="HRKFEQG"/>
<dbReference type="PANTHER" id="PTHR43615">
    <property type="entry name" value="PHOSPHOENOLPYRUVATE SYNTHASE-RELATED"/>
    <property type="match status" value="1"/>
</dbReference>
<dbReference type="SUPFAM" id="SSF56059">
    <property type="entry name" value="Glutathione synthetase ATP-binding domain-like"/>
    <property type="match status" value="1"/>
</dbReference>
<dbReference type="Gene3D" id="3.30.470.20">
    <property type="entry name" value="ATP-grasp fold, B domain"/>
    <property type="match status" value="1"/>
</dbReference>
<name>A0A7M7N566_STRPU</name>
<dbReference type="SUPFAM" id="SSF52009">
    <property type="entry name" value="Phosphohistidine domain"/>
    <property type="match status" value="1"/>
</dbReference>
<dbReference type="OrthoDB" id="6123450at2759"/>
<accession>A0A7M7N566</accession>
<sequence length="1342" mass="149404">MDLSSDDTGWLASVPLLAVCLCSVIAVVLWNALSIAPDPIDGIYAQPGQWFFLKRTFIYMSILLRKRRSKRGDKDAKGQTGAGYGQLSTKKEEDLEYVTEVADRPNAFNSVYTFGVSPTGEWLVARIGLRPNGERSCWFILGLPGIGDLVHPQYPDCVVQGDLSSGFRAGGLTMEVLEPMKLWRISYNGLCKVGFQENIRSTDERPLIHVRCSFMWAAFTPVFNFDTDLNSWHNSGNVAQELWDREFFKKLKSMHQTHYEQYGTLRGVVKVEGHDERTLVMRGIRDHSYGVRDWATFYRYALHFGVLEDGSSFQVGVFSIPGYLSHLSIGYLFMPNGVKYALTSTDICLPKLMPGNQPPDKYSFTFSIEDGRKLWVKVEVEASPVFYMGPNWEVKVHERKAKFTVSGVKGWGISEFLYRNDSGRPNHYEQETVPLIIEPEPIDEDLQRFVLPFTSQGCQSTNLVGGKGAQLATLTHLRNKITPKFDVPPGFCVTSTAFQLQLKSYPKLQEAVQGLCEVSTDLRCASLEDTCNRVGELFGKTPVCAEISSAIKRELERLFGKDTVDRKFAVRSSATGEDTAEMSAAGQLTTILGVKGYDKICQAVQQCWASQFSFQAVQYRRQRGQSVESTMGVVVMEMVPSEISGVLFSRDPVDGNPAVVLINANYGLGESVVSGVADPDTITLRRKRKDKLEVTKIEIGSKKKAILLEESGGTSTKDLPDTDSQKACISDEVALDLARLSTKLEERFGDPRDIEWAYSKGVIYLLQARPITTVDMMTDYELLHEFDSGLATDREWLTTCNIQEMMPGAVTPLTYSVFVSAIDWCLQTFISRVGGPPSTWPCLKSIASSCGKIFISLTKVGACSQDYSVMARKDMMEVALLGQVLDDFTTDDIHSYHGPPNSLIRRLWNAFKMIRVVLNAKKGVDKLEKKLSSFRIKECRTAAGLYQEIDSKIPDVYEAWRASMFLSSASSSYGNVLMAVLTKGSAKWETIHYSEVAMLLSSCPNVSSADVPMALENITKAVLNEGMSELFARWEPAKALQWLQGSEGKSAGVIFKKFLEEQGHRCIRESEFREQSWKMQPMKVIPVIQSILKGGNIGRSKKELSVNDAIKQLKTPVTFFERMILKIFVPKARVAVGHREWGKSLAVKMHNHLKEGYWRLAKLMVEEGRLPERDLIFFLTHGEIGLLLKNRSPLALSKAIRRRKLLPVQMAMNYPEVFRGSPQPIETQRKTTALVTLKGLPVCQGHVEGTARVVTRLEDAGTIQAGEILIVVFTDVGWSPYFPLIGGLVTELGGLISHGAVVAREYGIPCLVNAKGATTSFQSGDHVVLDGTKGTIQKLSSA</sequence>
<dbReference type="KEGG" id="spu:100890479"/>
<comment type="similarity">
    <text evidence="1">Belongs to the PEP-utilizing enzyme family.</text>
</comment>
<dbReference type="PANTHER" id="PTHR43615:SF1">
    <property type="entry name" value="PPDK_N DOMAIN-CONTAINING PROTEIN"/>
    <property type="match status" value="1"/>
</dbReference>
<keyword evidence="2" id="KW-1133">Transmembrane helix</keyword>
<dbReference type="GeneID" id="100890479"/>